<keyword evidence="6" id="KW-1185">Reference proteome</keyword>
<dbReference type="Gene3D" id="2.40.128.20">
    <property type="match status" value="1"/>
</dbReference>
<feature type="chain" id="PRO_5047517713" evidence="4">
    <location>
        <begin position="20"/>
        <end position="209"/>
    </location>
</feature>
<gene>
    <name evidence="7" type="primary">LOC103609917</name>
</gene>
<dbReference type="InterPro" id="IPR022272">
    <property type="entry name" value="Lipocalin_CS"/>
</dbReference>
<keyword evidence="4" id="KW-0732">Signal</keyword>
<evidence type="ECO:0000256" key="2">
    <source>
        <dbReference type="RuleBase" id="RU003695"/>
    </source>
</evidence>
<dbReference type="RefSeq" id="XP_008592399.1">
    <property type="nucleotide sequence ID" value="XM_008594177.1"/>
</dbReference>
<feature type="domain" description="Lipocalin/cytosolic fatty-acid binding" evidence="5">
    <location>
        <begin position="34"/>
        <end position="166"/>
    </location>
</feature>
<evidence type="ECO:0000256" key="3">
    <source>
        <dbReference type="SAM" id="MobiDB-lite"/>
    </source>
</evidence>
<dbReference type="PRINTS" id="PR01254">
    <property type="entry name" value="PGNDSYNTHASE"/>
</dbReference>
<feature type="signal peptide" evidence="4">
    <location>
        <begin position="1"/>
        <end position="19"/>
    </location>
</feature>
<proteinExistence type="inferred from homology"/>
<evidence type="ECO:0000313" key="7">
    <source>
        <dbReference type="RefSeq" id="XP_008592399.1"/>
    </source>
</evidence>
<dbReference type="Pfam" id="PF00061">
    <property type="entry name" value="Lipocalin"/>
    <property type="match status" value="1"/>
</dbReference>
<reference evidence="7" key="1">
    <citation type="submission" date="2025-08" db="UniProtKB">
        <authorList>
            <consortium name="RefSeq"/>
        </authorList>
    </citation>
    <scope>IDENTIFICATION</scope>
</reference>
<comment type="similarity">
    <text evidence="1 2">Belongs to the calycin superfamily. Lipocalin family.</text>
</comment>
<name>A0ABM0SHQ8_GALVR</name>
<dbReference type="PANTHER" id="PTHR11430">
    <property type="entry name" value="LIPOCALIN"/>
    <property type="match status" value="1"/>
</dbReference>
<protein>
    <submittedName>
        <fullName evidence="7">Epididymal-specific lipocalin-5-like</fullName>
    </submittedName>
</protein>
<dbReference type="InterPro" id="IPR000566">
    <property type="entry name" value="Lipocln_cytosolic_FA-bd_dom"/>
</dbReference>
<dbReference type="SUPFAM" id="SSF50814">
    <property type="entry name" value="Lipocalins"/>
    <property type="match status" value="1"/>
</dbReference>
<feature type="region of interest" description="Disordered" evidence="3">
    <location>
        <begin position="173"/>
        <end position="209"/>
    </location>
</feature>
<dbReference type="GeneID" id="103609917"/>
<dbReference type="InterPro" id="IPR002345">
    <property type="entry name" value="Lipocalin"/>
</dbReference>
<accession>A0ABM0SHQ8</accession>
<evidence type="ECO:0000259" key="5">
    <source>
        <dbReference type="Pfam" id="PF00061"/>
    </source>
</evidence>
<evidence type="ECO:0000313" key="6">
    <source>
        <dbReference type="Proteomes" id="UP000694923"/>
    </source>
</evidence>
<evidence type="ECO:0000256" key="1">
    <source>
        <dbReference type="ARBA" id="ARBA00006889"/>
    </source>
</evidence>
<dbReference type="PANTHER" id="PTHR11430:SF71">
    <property type="entry name" value="EPIDIDYMAL-SPECIFIC LIPOCALIN-5"/>
    <property type="match status" value="1"/>
</dbReference>
<dbReference type="InterPro" id="IPR012674">
    <property type="entry name" value="Calycin"/>
</dbReference>
<dbReference type="PRINTS" id="PR00179">
    <property type="entry name" value="LIPOCALIN"/>
</dbReference>
<organism evidence="6 7">
    <name type="scientific">Galeopterus variegatus</name>
    <name type="common">Malayan flying lemur</name>
    <name type="synonym">Cynocephalus variegatus</name>
    <dbReference type="NCBI Taxonomy" id="482537"/>
    <lineage>
        <taxon>Eukaryota</taxon>
        <taxon>Metazoa</taxon>
        <taxon>Chordata</taxon>
        <taxon>Craniata</taxon>
        <taxon>Vertebrata</taxon>
        <taxon>Euteleostomi</taxon>
        <taxon>Mammalia</taxon>
        <taxon>Eutheria</taxon>
        <taxon>Euarchontoglires</taxon>
        <taxon>Dermoptera</taxon>
        <taxon>Cynocephalidae</taxon>
        <taxon>Galeopterus</taxon>
    </lineage>
</organism>
<dbReference type="Proteomes" id="UP000694923">
    <property type="component" value="Unplaced"/>
</dbReference>
<dbReference type="PROSITE" id="PS00213">
    <property type="entry name" value="LIPOCALIN"/>
    <property type="match status" value="1"/>
</dbReference>
<sequence>MEGKVLVALMGMCVGLVASSQDAALKDFDMVKLSGLWYEIAVASKLGLYSSAHRTEKMRAVLVELEGSHLALTTAYYDEDRCVKEKDGALQGDTPGKFKVLKTAGNKEVLVVATDYQTHTIMDISFHKDGEAHRVLKLYSRSLDHNEEALKKFKDMARERGFTKADVHLLQHDREWPPPRVRASRRWRQGRPGPARPPPRVSPLCFHPQ</sequence>
<evidence type="ECO:0000256" key="4">
    <source>
        <dbReference type="SAM" id="SignalP"/>
    </source>
</evidence>